<accession>A0A1H9LG62</accession>
<keyword evidence="3" id="KW-0238">DNA-binding</keyword>
<evidence type="ECO:0000259" key="2">
    <source>
        <dbReference type="PROSITE" id="PS50076"/>
    </source>
</evidence>
<dbReference type="PROSITE" id="PS50076">
    <property type="entry name" value="DNAJ_2"/>
    <property type="match status" value="1"/>
</dbReference>
<feature type="domain" description="J" evidence="2">
    <location>
        <begin position="5"/>
        <end position="69"/>
    </location>
</feature>
<dbReference type="InterPro" id="IPR001623">
    <property type="entry name" value="DnaJ_domain"/>
</dbReference>
<dbReference type="GO" id="GO:0005737">
    <property type="term" value="C:cytoplasm"/>
    <property type="evidence" value="ECO:0007669"/>
    <property type="project" value="TreeGrafter"/>
</dbReference>
<dbReference type="SUPFAM" id="SSF49493">
    <property type="entry name" value="HSP40/DnaJ peptide-binding domain"/>
    <property type="match status" value="2"/>
</dbReference>
<dbReference type="SUPFAM" id="SSF46565">
    <property type="entry name" value="Chaperone J-domain"/>
    <property type="match status" value="1"/>
</dbReference>
<gene>
    <name evidence="3" type="ORF">SAMN04488038_11622</name>
</gene>
<dbReference type="GO" id="GO:0003677">
    <property type="term" value="F:DNA binding"/>
    <property type="evidence" value="ECO:0007669"/>
    <property type="project" value="UniProtKB-KW"/>
</dbReference>
<dbReference type="Gene3D" id="1.10.287.110">
    <property type="entry name" value="DnaJ domain"/>
    <property type="match status" value="1"/>
</dbReference>
<dbReference type="GO" id="GO:0042026">
    <property type="term" value="P:protein refolding"/>
    <property type="evidence" value="ECO:0007669"/>
    <property type="project" value="TreeGrafter"/>
</dbReference>
<dbReference type="SMART" id="SM00271">
    <property type="entry name" value="DnaJ"/>
    <property type="match status" value="1"/>
</dbReference>
<keyword evidence="1" id="KW-0143">Chaperone</keyword>
<dbReference type="RefSeq" id="WP_093289140.1">
    <property type="nucleotide sequence ID" value="NZ_FOFS01000016.1"/>
</dbReference>
<proteinExistence type="predicted"/>
<evidence type="ECO:0000313" key="3">
    <source>
        <dbReference type="EMBL" id="SER10481.1"/>
    </source>
</evidence>
<dbReference type="AlphaFoldDB" id="A0A1H9LG62"/>
<dbReference type="STRING" id="489703.SAMN04488038_11622"/>
<dbReference type="OrthoDB" id="9779889at2"/>
<dbReference type="Proteomes" id="UP000199233">
    <property type="component" value="Unassembled WGS sequence"/>
</dbReference>
<reference evidence="3 4" key="1">
    <citation type="submission" date="2016-10" db="EMBL/GenBank/DDBJ databases">
        <authorList>
            <person name="de Groot N.N."/>
        </authorList>
    </citation>
    <scope>NUCLEOTIDE SEQUENCE [LARGE SCALE GENOMIC DNA]</scope>
    <source>
        <strain evidence="3 4">DSM 25927</strain>
    </source>
</reference>
<dbReference type="CDD" id="cd06257">
    <property type="entry name" value="DnaJ"/>
    <property type="match status" value="1"/>
</dbReference>
<dbReference type="PANTHER" id="PTHR43096:SF52">
    <property type="entry name" value="DNAJ HOMOLOG 1, MITOCHONDRIAL-RELATED"/>
    <property type="match status" value="1"/>
</dbReference>
<dbReference type="PROSITE" id="PS00636">
    <property type="entry name" value="DNAJ_1"/>
    <property type="match status" value="1"/>
</dbReference>
<dbReference type="Pfam" id="PF00226">
    <property type="entry name" value="DnaJ"/>
    <property type="match status" value="1"/>
</dbReference>
<name>A0A1H9LG62_9GAMM</name>
<dbReference type="InterPro" id="IPR008971">
    <property type="entry name" value="HSP40/DnaJ_pept-bd"/>
</dbReference>
<dbReference type="PRINTS" id="PR00625">
    <property type="entry name" value="JDOMAIN"/>
</dbReference>
<evidence type="ECO:0000256" key="1">
    <source>
        <dbReference type="ARBA" id="ARBA00023186"/>
    </source>
</evidence>
<evidence type="ECO:0000313" key="4">
    <source>
        <dbReference type="Proteomes" id="UP000199233"/>
    </source>
</evidence>
<protein>
    <submittedName>
        <fullName evidence="3">Curved DNA-binding protein</fullName>
    </submittedName>
</protein>
<dbReference type="FunFam" id="2.60.260.20:FF:000013">
    <property type="entry name" value="DnaJ subfamily B member 11"/>
    <property type="match status" value="1"/>
</dbReference>
<dbReference type="InterPro" id="IPR002939">
    <property type="entry name" value="DnaJ_C"/>
</dbReference>
<keyword evidence="4" id="KW-1185">Reference proteome</keyword>
<dbReference type="CDD" id="cd10747">
    <property type="entry name" value="DnaJ_C"/>
    <property type="match status" value="1"/>
</dbReference>
<dbReference type="GO" id="GO:0051082">
    <property type="term" value="F:unfolded protein binding"/>
    <property type="evidence" value="ECO:0007669"/>
    <property type="project" value="InterPro"/>
</dbReference>
<organism evidence="3 4">
    <name type="scientific">Solimonas aquatica</name>
    <dbReference type="NCBI Taxonomy" id="489703"/>
    <lineage>
        <taxon>Bacteria</taxon>
        <taxon>Pseudomonadati</taxon>
        <taxon>Pseudomonadota</taxon>
        <taxon>Gammaproteobacteria</taxon>
        <taxon>Nevskiales</taxon>
        <taxon>Nevskiaceae</taxon>
        <taxon>Solimonas</taxon>
    </lineage>
</organism>
<dbReference type="PANTHER" id="PTHR43096">
    <property type="entry name" value="DNAJ HOMOLOG 1, MITOCHONDRIAL-RELATED"/>
    <property type="match status" value="1"/>
</dbReference>
<sequence>MEYKDYYKILGVSRSATPEEIKRAYRKLAREFHPDKNKDAGAEARFKEVNEANEVLSDPEKRKAYDALGANWKAGQQFNPPPGWDFGGGAGGFGGGFDTRGFSRGRTRAGAAGAGMGGAGGFSDFFSQLFGGAAGGFGGAGGGFQNFENATPGDTRAKLSINLEDSYEGAQRQISIGERVLNVRVPKGVTSGQTIRLAGQGSQGGDLLLELEFAPHKQFRAEGRDVHVTVNLAPWEAALGGKLPVPTLGGTVELNLPANSRGGQKLRLKGRGLPGATPGDQFVNLQIVQPPAASDADRAVYESMAKHFAGFDPRQN</sequence>
<dbReference type="InterPro" id="IPR036869">
    <property type="entry name" value="J_dom_sf"/>
</dbReference>
<dbReference type="Gene3D" id="2.60.260.20">
    <property type="entry name" value="Urease metallochaperone UreE, N-terminal domain"/>
    <property type="match status" value="2"/>
</dbReference>
<dbReference type="EMBL" id="FOFS01000016">
    <property type="protein sequence ID" value="SER10481.1"/>
    <property type="molecule type" value="Genomic_DNA"/>
</dbReference>
<dbReference type="Pfam" id="PF01556">
    <property type="entry name" value="DnaJ_C"/>
    <property type="match status" value="1"/>
</dbReference>
<dbReference type="InterPro" id="IPR018253">
    <property type="entry name" value="DnaJ_domain_CS"/>
</dbReference>